<proteinExistence type="predicted"/>
<gene>
    <name evidence="2" type="ORF">SAMN04488523_1289</name>
</gene>
<organism evidence="2 3">
    <name type="scientific">Sulfitobacter brevis</name>
    <dbReference type="NCBI Taxonomy" id="74348"/>
    <lineage>
        <taxon>Bacteria</taxon>
        <taxon>Pseudomonadati</taxon>
        <taxon>Pseudomonadota</taxon>
        <taxon>Alphaproteobacteria</taxon>
        <taxon>Rhodobacterales</taxon>
        <taxon>Roseobacteraceae</taxon>
        <taxon>Sulfitobacter</taxon>
    </lineage>
</organism>
<sequence>MKLLQFIPQIILLSTLLSGPAYGATCLAPQRPFVPIDPVAAAEYADLIRADFENYIRDVQEYFQCLDQERARAFEEAGEVSQQYGMFVNETRGE</sequence>
<reference evidence="3" key="1">
    <citation type="submission" date="2016-10" db="EMBL/GenBank/DDBJ databases">
        <authorList>
            <person name="Varghese N."/>
            <person name="Submissions S."/>
        </authorList>
    </citation>
    <scope>NUCLEOTIDE SEQUENCE [LARGE SCALE GENOMIC DNA]</scope>
    <source>
        <strain evidence="3">DSM 11443</strain>
    </source>
</reference>
<keyword evidence="3" id="KW-1185">Reference proteome</keyword>
<evidence type="ECO:0000256" key="1">
    <source>
        <dbReference type="SAM" id="SignalP"/>
    </source>
</evidence>
<keyword evidence="1" id="KW-0732">Signal</keyword>
<dbReference type="AlphaFoldDB" id="A0A1I2GQ19"/>
<dbReference type="STRING" id="74348.SAMN04488523_1289"/>
<protein>
    <recommendedName>
        <fullName evidence="4">Secreted protein</fullName>
    </recommendedName>
</protein>
<dbReference type="EMBL" id="FOMW01000028">
    <property type="protein sequence ID" value="SFF19562.1"/>
    <property type="molecule type" value="Genomic_DNA"/>
</dbReference>
<evidence type="ECO:0008006" key="4">
    <source>
        <dbReference type="Google" id="ProtNLM"/>
    </source>
</evidence>
<name>A0A1I2GQ19_9RHOB</name>
<evidence type="ECO:0000313" key="2">
    <source>
        <dbReference type="EMBL" id="SFF19562.1"/>
    </source>
</evidence>
<feature type="signal peptide" evidence="1">
    <location>
        <begin position="1"/>
        <end position="23"/>
    </location>
</feature>
<dbReference type="OrthoDB" id="7866523at2"/>
<evidence type="ECO:0000313" key="3">
    <source>
        <dbReference type="Proteomes" id="UP000198977"/>
    </source>
</evidence>
<accession>A0A1I2GQ19</accession>
<dbReference type="Proteomes" id="UP000198977">
    <property type="component" value="Unassembled WGS sequence"/>
</dbReference>
<feature type="chain" id="PRO_5011487014" description="Secreted protein" evidence="1">
    <location>
        <begin position="24"/>
        <end position="94"/>
    </location>
</feature>
<dbReference type="RefSeq" id="WP_093925480.1">
    <property type="nucleotide sequence ID" value="NZ_FOMW01000028.1"/>
</dbReference>